<evidence type="ECO:0000259" key="8">
    <source>
        <dbReference type="PROSITE" id="PS50203"/>
    </source>
</evidence>
<dbReference type="InterPro" id="IPR022684">
    <property type="entry name" value="Calpain_cysteine_protease"/>
</dbReference>
<dbReference type="PROSITE" id="PS50004">
    <property type="entry name" value="C2"/>
    <property type="match status" value="1"/>
</dbReference>
<dbReference type="SUPFAM" id="SSF49758">
    <property type="entry name" value="Calpain large subunit, middle domain (domain III)"/>
    <property type="match status" value="2"/>
</dbReference>
<name>A0AAD8YUP7_9TELE</name>
<dbReference type="CDD" id="cd04046">
    <property type="entry name" value="C2_Calpain"/>
    <property type="match status" value="1"/>
</dbReference>
<dbReference type="GO" id="GO:0005737">
    <property type="term" value="C:cytoplasm"/>
    <property type="evidence" value="ECO:0007669"/>
    <property type="project" value="TreeGrafter"/>
</dbReference>
<dbReference type="PROSITE" id="PS00139">
    <property type="entry name" value="THIOL_PROTEASE_CYS"/>
    <property type="match status" value="1"/>
</dbReference>
<reference evidence="9" key="1">
    <citation type="submission" date="2023-03" db="EMBL/GenBank/DDBJ databases">
        <title>Electrophorus voltai genome.</title>
        <authorList>
            <person name="Bian C."/>
        </authorList>
    </citation>
    <scope>NUCLEOTIDE SEQUENCE</scope>
    <source>
        <strain evidence="9">CB-2022</strain>
        <tissue evidence="9">Muscle</tissue>
    </source>
</reference>
<keyword evidence="2 6" id="KW-0645">Protease</keyword>
<keyword evidence="4 6" id="KW-0788">Thiol protease</keyword>
<dbReference type="SMART" id="SM00230">
    <property type="entry name" value="CysPc"/>
    <property type="match status" value="1"/>
</dbReference>
<dbReference type="PROSITE" id="PS50203">
    <property type="entry name" value="CALPAIN_CAT"/>
    <property type="match status" value="1"/>
</dbReference>
<feature type="domain" description="C2" evidence="7">
    <location>
        <begin position="649"/>
        <end position="766"/>
    </location>
</feature>
<dbReference type="PANTHER" id="PTHR10183">
    <property type="entry name" value="CALPAIN"/>
    <property type="match status" value="1"/>
</dbReference>
<dbReference type="Gene3D" id="2.60.40.150">
    <property type="entry name" value="C2 domain"/>
    <property type="match status" value="1"/>
</dbReference>
<dbReference type="FunFam" id="3.90.70.10:FF:000114">
    <property type="entry name" value="Calpain a"/>
    <property type="match status" value="1"/>
</dbReference>
<dbReference type="InterPro" id="IPR000008">
    <property type="entry name" value="C2_dom"/>
</dbReference>
<evidence type="ECO:0000313" key="10">
    <source>
        <dbReference type="Proteomes" id="UP001239994"/>
    </source>
</evidence>
<keyword evidence="3 6" id="KW-0378">Hydrolase</keyword>
<dbReference type="SUPFAM" id="SSF49562">
    <property type="entry name" value="C2 domain (Calcium/lipid-binding domain, CaLB)"/>
    <property type="match status" value="1"/>
</dbReference>
<dbReference type="InterPro" id="IPR000169">
    <property type="entry name" value="Pept_cys_AS"/>
</dbReference>
<dbReference type="PRINTS" id="PR00704">
    <property type="entry name" value="CALPAIN"/>
</dbReference>
<dbReference type="InterPro" id="IPR033884">
    <property type="entry name" value="C2_Calpain"/>
</dbReference>
<dbReference type="Proteomes" id="UP001239994">
    <property type="component" value="Unassembled WGS sequence"/>
</dbReference>
<dbReference type="InterPro" id="IPR036213">
    <property type="entry name" value="Calpain_III_sf"/>
</dbReference>
<dbReference type="InterPro" id="IPR035892">
    <property type="entry name" value="C2_domain_sf"/>
</dbReference>
<dbReference type="FunFam" id="2.60.40.150:FF:000173">
    <property type="entry name" value="Calpain 5b"/>
    <property type="match status" value="1"/>
</dbReference>
<comment type="similarity">
    <text evidence="1">Belongs to the peptidase C2 family.</text>
</comment>
<keyword evidence="10" id="KW-1185">Reference proteome</keyword>
<dbReference type="SUPFAM" id="SSF54001">
    <property type="entry name" value="Cysteine proteinases"/>
    <property type="match status" value="1"/>
</dbReference>
<dbReference type="Pfam" id="PF01067">
    <property type="entry name" value="Calpain_III"/>
    <property type="match status" value="1"/>
</dbReference>
<dbReference type="InterPro" id="IPR038765">
    <property type="entry name" value="Papain-like_cys_pep_sf"/>
</dbReference>
<organism evidence="9 10">
    <name type="scientific">Electrophorus voltai</name>
    <dbReference type="NCBI Taxonomy" id="2609070"/>
    <lineage>
        <taxon>Eukaryota</taxon>
        <taxon>Metazoa</taxon>
        <taxon>Chordata</taxon>
        <taxon>Craniata</taxon>
        <taxon>Vertebrata</taxon>
        <taxon>Euteleostomi</taxon>
        <taxon>Actinopterygii</taxon>
        <taxon>Neopterygii</taxon>
        <taxon>Teleostei</taxon>
        <taxon>Ostariophysi</taxon>
        <taxon>Gymnotiformes</taxon>
        <taxon>Gymnotoidei</taxon>
        <taxon>Gymnotidae</taxon>
        <taxon>Electrophorus</taxon>
    </lineage>
</organism>
<dbReference type="Gene3D" id="2.60.120.380">
    <property type="match status" value="1"/>
</dbReference>
<dbReference type="EMBL" id="JAROKS010000023">
    <property type="protein sequence ID" value="KAK1787738.1"/>
    <property type="molecule type" value="Genomic_DNA"/>
</dbReference>
<dbReference type="InterPro" id="IPR022683">
    <property type="entry name" value="Calpain_III"/>
</dbReference>
<evidence type="ECO:0000256" key="2">
    <source>
        <dbReference type="ARBA" id="ARBA00022670"/>
    </source>
</evidence>
<proteinExistence type="inferred from homology"/>
<dbReference type="Pfam" id="PF00168">
    <property type="entry name" value="C2"/>
    <property type="match status" value="1"/>
</dbReference>
<feature type="active site" evidence="5 6">
    <location>
        <position position="81"/>
    </location>
</feature>
<dbReference type="GO" id="GO:0006508">
    <property type="term" value="P:proteolysis"/>
    <property type="evidence" value="ECO:0007669"/>
    <property type="project" value="UniProtKB-KW"/>
</dbReference>
<dbReference type="AlphaFoldDB" id="A0AAD8YUP7"/>
<dbReference type="SMART" id="SM00720">
    <property type="entry name" value="calpain_III"/>
    <property type="match status" value="1"/>
</dbReference>
<protein>
    <recommendedName>
        <fullName evidence="11">Calpain 6</fullName>
    </recommendedName>
</protein>
<feature type="active site" evidence="5 6">
    <location>
        <position position="292"/>
    </location>
</feature>
<evidence type="ECO:0000256" key="1">
    <source>
        <dbReference type="ARBA" id="ARBA00007623"/>
    </source>
</evidence>
<dbReference type="Gene3D" id="3.90.70.10">
    <property type="entry name" value="Cysteine proteinases"/>
    <property type="match status" value="1"/>
</dbReference>
<evidence type="ECO:0000256" key="5">
    <source>
        <dbReference type="PIRSR" id="PIRSR622684-1"/>
    </source>
</evidence>
<evidence type="ECO:0000256" key="3">
    <source>
        <dbReference type="ARBA" id="ARBA00022801"/>
    </source>
</evidence>
<evidence type="ECO:0000313" key="9">
    <source>
        <dbReference type="EMBL" id="KAK1787738.1"/>
    </source>
</evidence>
<gene>
    <name evidence="9" type="ORF">P4O66_016222</name>
</gene>
<feature type="active site" evidence="5 6">
    <location>
        <position position="260"/>
    </location>
</feature>
<accession>A0AAD8YUP7</accession>
<evidence type="ECO:0000256" key="4">
    <source>
        <dbReference type="ARBA" id="ARBA00022807"/>
    </source>
</evidence>
<comment type="caution">
    <text evidence="9">The sequence shown here is derived from an EMBL/GenBank/DDBJ whole genome shotgun (WGS) entry which is preliminary data.</text>
</comment>
<evidence type="ECO:0000256" key="6">
    <source>
        <dbReference type="PROSITE-ProRule" id="PRU00239"/>
    </source>
</evidence>
<dbReference type="Pfam" id="PF00648">
    <property type="entry name" value="Peptidase_C2"/>
    <property type="match status" value="1"/>
</dbReference>
<feature type="domain" description="Calpain catalytic" evidence="8">
    <location>
        <begin position="26"/>
        <end position="351"/>
    </location>
</feature>
<evidence type="ECO:0008006" key="11">
    <source>
        <dbReference type="Google" id="ProtNLM"/>
    </source>
</evidence>
<dbReference type="CDD" id="cd00044">
    <property type="entry name" value="CysPc"/>
    <property type="match status" value="1"/>
</dbReference>
<dbReference type="GO" id="GO:0004198">
    <property type="term" value="F:calcium-dependent cysteine-type endopeptidase activity"/>
    <property type="evidence" value="ECO:0007669"/>
    <property type="project" value="InterPro"/>
</dbReference>
<evidence type="ECO:0000259" key="7">
    <source>
        <dbReference type="PROSITE" id="PS50004"/>
    </source>
</evidence>
<sequence>MFSTVAVYRNQHYDVLKRECQESRMLFEDPEFPCINSSLFYRNPLPGRVEWKRPGEISENPHLFVEGISSHDLNQGEVGNCWFVAACSCLALKPYLWQKVIPNWKEQEWDPKYPEKYAGIFHFQFWIFGEWTDVVVDDRLPTISGNLIYCHSKSHNEFWSALLEKAYAKLSGCYESLSGGNTGDAVVDFSGAVNEPINLESGNYRTNPKARDKLFSDLLTVFDQGGIISCAITELRFLTHCQASPHERELRLPNGLVKGHAYSVTAVKRVRLGHGLLAFFKNDTIPLIRMRNPWGKHEWDGPWSDSSQEWEKVGIRERANMGITVEDDGEFWMSFDDWCQNFTDADVCRLMNTSLLSIQKVWHEVVLFGSWAKHTEPLRNRCGGCMNHRSTFLQNPQVPSPSPHRRIHRYCPDHPTAEGTGTIPITLPQDPQVPSCSPHHRTHRYHPYHPTTEPTGTIPITPPQNPQIPSLSPHHRIHKYHPYHPTAEPTDTIPITPPQNPQIPSLSPHRRTHRYHPYHPTAEPTGTIPITPPQDPQYMLDISKDEEQVLVSLQQRDMKIHRAHGAGQSLTVGFAIFKVELNRKYRIHDIITQQNVATSTYINARSVFMRKTLPEGRYVIIPSTFKPDIPGDFMLRVFTKQDTGCRELHLDKPRVKCWSSFMGYPQMVTHIYVHGAEGLENQDRTGGADPYVVISCENSSVQSRVQRDTRDPVFDARAIFYRKNPHKPITIQVWNSNTVKDQFMGQVVVQASLKDSQDPQTLQLKRGREMTSASMPGLISLRVVSSTELTAM</sequence>
<dbReference type="SMART" id="SM00239">
    <property type="entry name" value="C2"/>
    <property type="match status" value="1"/>
</dbReference>
<dbReference type="PANTHER" id="PTHR10183:SF381">
    <property type="entry name" value="CALPAIN-6"/>
    <property type="match status" value="1"/>
</dbReference>
<dbReference type="InterPro" id="IPR022682">
    <property type="entry name" value="Calpain_domain_III"/>
</dbReference>
<dbReference type="InterPro" id="IPR001300">
    <property type="entry name" value="Peptidase_C2_calpain_cat"/>
</dbReference>